<keyword evidence="2" id="KW-0813">Transport</keyword>
<keyword evidence="5" id="KW-0472">Membrane</keyword>
<evidence type="ECO:0000256" key="4">
    <source>
        <dbReference type="ARBA" id="ARBA00022764"/>
    </source>
</evidence>
<accession>A0ABU5EJQ2</accession>
<dbReference type="Gene3D" id="3.40.190.10">
    <property type="entry name" value="Periplasmic binding protein-like II"/>
    <property type="match status" value="2"/>
</dbReference>
<evidence type="ECO:0000256" key="2">
    <source>
        <dbReference type="ARBA" id="ARBA00022448"/>
    </source>
</evidence>
<keyword evidence="3" id="KW-0732">Signal</keyword>
<dbReference type="InterPro" id="IPR006311">
    <property type="entry name" value="TAT_signal"/>
</dbReference>
<reference evidence="6 7" key="1">
    <citation type="journal article" date="2016" name="Antonie Van Leeuwenhoek">
        <title>Dongia soli sp. nov., isolated from soil from Dokdo, Korea.</title>
        <authorList>
            <person name="Kim D.U."/>
            <person name="Lee H."/>
            <person name="Kim H."/>
            <person name="Kim S.G."/>
            <person name="Ka J.O."/>
        </authorList>
    </citation>
    <scope>NUCLEOTIDE SEQUENCE [LARGE SCALE GENOMIC DNA]</scope>
    <source>
        <strain evidence="6 7">D78</strain>
    </source>
</reference>
<dbReference type="PANTHER" id="PTHR30222:SF17">
    <property type="entry name" value="SPERMIDINE_PUTRESCINE-BINDING PERIPLASMIC PROTEIN"/>
    <property type="match status" value="1"/>
</dbReference>
<evidence type="ECO:0000313" key="7">
    <source>
        <dbReference type="Proteomes" id="UP001279642"/>
    </source>
</evidence>
<dbReference type="InterPro" id="IPR006059">
    <property type="entry name" value="SBP"/>
</dbReference>
<evidence type="ECO:0000256" key="1">
    <source>
        <dbReference type="ARBA" id="ARBA00004418"/>
    </source>
</evidence>
<dbReference type="PRINTS" id="PR00909">
    <property type="entry name" value="SPERMDNBNDNG"/>
</dbReference>
<organism evidence="6 7">
    <name type="scientific">Dongia soli</name>
    <dbReference type="NCBI Taxonomy" id="600628"/>
    <lineage>
        <taxon>Bacteria</taxon>
        <taxon>Pseudomonadati</taxon>
        <taxon>Pseudomonadota</taxon>
        <taxon>Alphaproteobacteria</taxon>
        <taxon>Rhodospirillales</taxon>
        <taxon>Dongiaceae</taxon>
        <taxon>Dongia</taxon>
    </lineage>
</organism>
<dbReference type="PROSITE" id="PS51318">
    <property type="entry name" value="TAT"/>
    <property type="match status" value="1"/>
</dbReference>
<proteinExistence type="predicted"/>
<comment type="caution">
    <text evidence="6">The sequence shown here is derived from an EMBL/GenBank/DDBJ whole genome shotgun (WGS) entry which is preliminary data.</text>
</comment>
<dbReference type="RefSeq" id="WP_320510635.1">
    <property type="nucleotide sequence ID" value="NZ_JAXCLW010000011.1"/>
</dbReference>
<comment type="subcellular location">
    <subcellularLocation>
        <location evidence="1">Periplasm</location>
    </subcellularLocation>
</comment>
<evidence type="ECO:0000313" key="6">
    <source>
        <dbReference type="EMBL" id="MDY0885560.1"/>
    </source>
</evidence>
<keyword evidence="7" id="KW-1185">Reference proteome</keyword>
<dbReference type="Pfam" id="PF13416">
    <property type="entry name" value="SBP_bac_8"/>
    <property type="match status" value="1"/>
</dbReference>
<protein>
    <submittedName>
        <fullName evidence="6">Extracellular solute-binding protein</fullName>
    </submittedName>
</protein>
<dbReference type="InterPro" id="IPR001188">
    <property type="entry name" value="Sperm_putr-bd"/>
</dbReference>
<dbReference type="SUPFAM" id="SSF53850">
    <property type="entry name" value="Periplasmic binding protein-like II"/>
    <property type="match status" value="1"/>
</dbReference>
<dbReference type="PANTHER" id="PTHR30222">
    <property type="entry name" value="SPERMIDINE/PUTRESCINE-BINDING PERIPLASMIC PROTEIN"/>
    <property type="match status" value="1"/>
</dbReference>
<name>A0ABU5EJQ2_9PROT</name>
<keyword evidence="5" id="KW-0812">Transmembrane</keyword>
<sequence>MKKRDVTHSTAASARAFSRRLLLKTTATLGAAAVTAPWLVRDAFSSSGQLNFIGWAGYDFKPAFEAFHKKTGIKINFNEQPDQDAMAAQAKAGGSDTFDISEPTADRVRNWVEQGFIQPWHTAKINLDGVEPGIMNGSAAKQGEVDGKLYASPSVWGTEALMFNTDEIKLEYPQASLGDLWQDQYAGKVTLRAHSGLMAIGRWLEAEGKLPKPYDDSFKDEASMVANYDAILKKAIELKSHIAQWWKDENSAQGAFRTNGCVIGQCWDTSAQALQKEGLPVGYISPKEGAAAWLQEFVLFKKAKNVAQAEAWISWINSPEGSLAWAIAWSGNPVAKGGADAAPESQKKFLKAAFPGDALNKLWWWPEQTTWFVSKRNEYADRFMSA</sequence>
<evidence type="ECO:0000256" key="5">
    <source>
        <dbReference type="SAM" id="Phobius"/>
    </source>
</evidence>
<evidence type="ECO:0000256" key="3">
    <source>
        <dbReference type="ARBA" id="ARBA00022729"/>
    </source>
</evidence>
<dbReference type="EMBL" id="JAXCLW010000011">
    <property type="protein sequence ID" value="MDY0885560.1"/>
    <property type="molecule type" value="Genomic_DNA"/>
</dbReference>
<keyword evidence="5" id="KW-1133">Transmembrane helix</keyword>
<dbReference type="Proteomes" id="UP001279642">
    <property type="component" value="Unassembled WGS sequence"/>
</dbReference>
<feature type="transmembrane region" description="Helical" evidence="5">
    <location>
        <begin position="21"/>
        <end position="40"/>
    </location>
</feature>
<gene>
    <name evidence="6" type="ORF">SMD27_22160</name>
</gene>
<keyword evidence="4" id="KW-0574">Periplasm</keyword>